<dbReference type="SUPFAM" id="SSF52540">
    <property type="entry name" value="P-loop containing nucleoside triphosphate hydrolases"/>
    <property type="match status" value="1"/>
</dbReference>
<dbReference type="RefSeq" id="XP_030751248.1">
    <property type="nucleotide sequence ID" value="XM_030895388.1"/>
</dbReference>
<dbReference type="CTD" id="47283"/>
<dbReference type="GO" id="GO:0043001">
    <property type="term" value="P:Golgi to plasma membrane protein transport"/>
    <property type="evidence" value="ECO:0007669"/>
    <property type="project" value="TreeGrafter"/>
</dbReference>
<keyword evidence="8" id="KW-0342">GTP-binding</keyword>
<dbReference type="GO" id="GO:0006886">
    <property type="term" value="P:intracellular protein transport"/>
    <property type="evidence" value="ECO:0007669"/>
    <property type="project" value="TreeGrafter"/>
</dbReference>
<evidence type="ECO:0000256" key="8">
    <source>
        <dbReference type="ARBA" id="ARBA00023134"/>
    </source>
</evidence>
<comment type="subcellular location">
    <subcellularLocation>
        <location evidence="1">Endoplasmic reticulum membrane</location>
        <topology evidence="1">Single-pass membrane protein</topology>
    </subcellularLocation>
</comment>
<dbReference type="OrthoDB" id="41266at2759"/>
<sequence length="236" mass="26831">MSSEESFSPILIALLLIFVTIIIFFLKRILKSGKRNVLLTGLNESGKTLIYSQLLHNKHVTTFTSIQENIDEYHVEGKSVTIIDLPGFHSIRQQFFEKHKESTKGIIYVIDSVTLPKNIRDVANVLYNILTDPVVMKAKPELMILCNKQDQTLAKGSSVIKSMLEKELNTLRNTQLNQLEQLDSKDNARYKLGDVSKDFSFSNLYCKVEFAESFAFNKNGSVDLQALKVWLGRLVN</sequence>
<dbReference type="FunCoup" id="A0A6J2XIH5">
    <property type="interactions" value="1569"/>
</dbReference>
<evidence type="ECO:0000256" key="6">
    <source>
        <dbReference type="ARBA" id="ARBA00022824"/>
    </source>
</evidence>
<dbReference type="Proteomes" id="UP000504635">
    <property type="component" value="Unplaced"/>
</dbReference>
<evidence type="ECO:0000313" key="13">
    <source>
        <dbReference type="RefSeq" id="XP_030751248.1"/>
    </source>
</evidence>
<evidence type="ECO:0000256" key="4">
    <source>
        <dbReference type="ARBA" id="ARBA00022692"/>
    </source>
</evidence>
<dbReference type="Pfam" id="PF09439">
    <property type="entry name" value="SRPRB"/>
    <property type="match status" value="1"/>
</dbReference>
<keyword evidence="7 11" id="KW-1133">Transmembrane helix</keyword>
<dbReference type="SMART" id="SM00177">
    <property type="entry name" value="ARF"/>
    <property type="match status" value="1"/>
</dbReference>
<keyword evidence="6" id="KW-0256">Endoplasmic reticulum</keyword>
<dbReference type="PANTHER" id="PTHR45909">
    <property type="entry name" value="ADP-RIBOSYLATION FACTOR-RELATED PROTEIN 1"/>
    <property type="match status" value="1"/>
</dbReference>
<dbReference type="InterPro" id="IPR019009">
    <property type="entry name" value="SRP_receptor_beta_su"/>
</dbReference>
<dbReference type="PANTHER" id="PTHR45909:SF1">
    <property type="entry name" value="ADP-RIBOSYLATION FACTOR-RELATED PROTEIN 1"/>
    <property type="match status" value="1"/>
</dbReference>
<dbReference type="InterPro" id="IPR027417">
    <property type="entry name" value="P-loop_NTPase"/>
</dbReference>
<keyword evidence="5" id="KW-0547">Nucleotide-binding</keyword>
<dbReference type="GO" id="GO:0003924">
    <property type="term" value="F:GTPase activity"/>
    <property type="evidence" value="ECO:0007669"/>
    <property type="project" value="TreeGrafter"/>
</dbReference>
<keyword evidence="9 11" id="KW-0472">Membrane</keyword>
<dbReference type="InParanoid" id="A0A6J2XIH5"/>
<dbReference type="AlphaFoldDB" id="A0A6J2XIH5"/>
<evidence type="ECO:0000256" key="11">
    <source>
        <dbReference type="SAM" id="Phobius"/>
    </source>
</evidence>
<dbReference type="GeneID" id="115878785"/>
<organism evidence="12 13">
    <name type="scientific">Sitophilus oryzae</name>
    <name type="common">Rice weevil</name>
    <name type="synonym">Curculio oryzae</name>
    <dbReference type="NCBI Taxonomy" id="7048"/>
    <lineage>
        <taxon>Eukaryota</taxon>
        <taxon>Metazoa</taxon>
        <taxon>Ecdysozoa</taxon>
        <taxon>Arthropoda</taxon>
        <taxon>Hexapoda</taxon>
        <taxon>Insecta</taxon>
        <taxon>Pterygota</taxon>
        <taxon>Neoptera</taxon>
        <taxon>Endopterygota</taxon>
        <taxon>Coleoptera</taxon>
        <taxon>Polyphaga</taxon>
        <taxon>Cucujiformia</taxon>
        <taxon>Curculionidae</taxon>
        <taxon>Dryophthorinae</taxon>
        <taxon>Sitophilus</taxon>
    </lineage>
</organism>
<keyword evidence="4 11" id="KW-0812">Transmembrane</keyword>
<dbReference type="GO" id="GO:0005794">
    <property type="term" value="C:Golgi apparatus"/>
    <property type="evidence" value="ECO:0007669"/>
    <property type="project" value="TreeGrafter"/>
</dbReference>
<dbReference type="GO" id="GO:0005525">
    <property type="term" value="F:GTP binding"/>
    <property type="evidence" value="ECO:0007669"/>
    <property type="project" value="UniProtKB-KW"/>
</dbReference>
<dbReference type="InterPro" id="IPR024156">
    <property type="entry name" value="Small_GTPase_ARF"/>
</dbReference>
<evidence type="ECO:0000256" key="5">
    <source>
        <dbReference type="ARBA" id="ARBA00022741"/>
    </source>
</evidence>
<comment type="similarity">
    <text evidence="2">Belongs to the SRP receptor beta subunit family.</text>
</comment>
<evidence type="ECO:0000256" key="10">
    <source>
        <dbReference type="ARBA" id="ARBA00023170"/>
    </source>
</evidence>
<feature type="transmembrane region" description="Helical" evidence="11">
    <location>
        <begin position="6"/>
        <end position="26"/>
    </location>
</feature>
<proteinExistence type="inferred from homology"/>
<dbReference type="GO" id="GO:0005789">
    <property type="term" value="C:endoplasmic reticulum membrane"/>
    <property type="evidence" value="ECO:0007669"/>
    <property type="project" value="UniProtKB-SubCell"/>
</dbReference>
<evidence type="ECO:0000256" key="9">
    <source>
        <dbReference type="ARBA" id="ARBA00023136"/>
    </source>
</evidence>
<evidence type="ECO:0000256" key="7">
    <source>
        <dbReference type="ARBA" id="ARBA00022989"/>
    </source>
</evidence>
<name>A0A6J2XIH5_SITOR</name>
<evidence type="ECO:0000313" key="12">
    <source>
        <dbReference type="Proteomes" id="UP000504635"/>
    </source>
</evidence>
<gene>
    <name evidence="13" type="primary">LOC115878785</name>
</gene>
<accession>A0A6J2XIH5</accession>
<dbReference type="CDD" id="cd04105">
    <property type="entry name" value="SR_beta"/>
    <property type="match status" value="1"/>
</dbReference>
<reference evidence="13" key="1">
    <citation type="submission" date="2025-08" db="UniProtKB">
        <authorList>
            <consortium name="RefSeq"/>
        </authorList>
    </citation>
    <scope>IDENTIFICATION</scope>
    <source>
        <tissue evidence="13">Gonads</tissue>
    </source>
</reference>
<dbReference type="Gene3D" id="3.40.50.300">
    <property type="entry name" value="P-loop containing nucleotide triphosphate hydrolases"/>
    <property type="match status" value="1"/>
</dbReference>
<dbReference type="KEGG" id="soy:115878785"/>
<evidence type="ECO:0000256" key="1">
    <source>
        <dbReference type="ARBA" id="ARBA00004389"/>
    </source>
</evidence>
<dbReference type="GO" id="GO:0034067">
    <property type="term" value="P:protein localization to Golgi apparatus"/>
    <property type="evidence" value="ECO:0007669"/>
    <property type="project" value="TreeGrafter"/>
</dbReference>
<evidence type="ECO:0000256" key="3">
    <source>
        <dbReference type="ARBA" id="ARBA00020256"/>
    </source>
</evidence>
<keyword evidence="12" id="KW-1185">Reference proteome</keyword>
<keyword evidence="10 13" id="KW-0675">Receptor</keyword>
<evidence type="ECO:0000256" key="2">
    <source>
        <dbReference type="ARBA" id="ARBA00005619"/>
    </source>
</evidence>
<protein>
    <recommendedName>
        <fullName evidence="3">Signal recognition particle receptor subunit beta</fullName>
    </recommendedName>
</protein>